<comment type="caution">
    <text evidence="1">The sequence shown here is derived from an EMBL/GenBank/DDBJ whole genome shotgun (WGS) entry which is preliminary data.</text>
</comment>
<dbReference type="RefSeq" id="WP_136501882.1">
    <property type="nucleotide sequence ID" value="NZ_SSUX01000008.1"/>
</dbReference>
<sequence>MGKIFIRYESYHRHDVRQEVAGFCFDGVGQWIHAKDFSDRINGEVKCHKCDANNWTENGRSINEYECGCCGAFVTVEPIN</sequence>
<proteinExistence type="predicted"/>
<protein>
    <submittedName>
        <fullName evidence="1">Uncharacterized protein</fullName>
    </submittedName>
</protein>
<accession>A0A4S5CH87</accession>
<dbReference type="Proteomes" id="UP000309618">
    <property type="component" value="Unassembled WGS sequence"/>
</dbReference>
<dbReference type="AlphaFoldDB" id="A0A4S5CH87"/>
<evidence type="ECO:0000313" key="2">
    <source>
        <dbReference type="Proteomes" id="UP000309618"/>
    </source>
</evidence>
<dbReference type="EMBL" id="SSUX01000008">
    <property type="protein sequence ID" value="THJ45059.1"/>
    <property type="molecule type" value="Genomic_DNA"/>
</dbReference>
<gene>
    <name evidence="1" type="ORF">E8Q35_12820</name>
</gene>
<organism evidence="1 2">
    <name type="scientific">Aeromonas veronii</name>
    <dbReference type="NCBI Taxonomy" id="654"/>
    <lineage>
        <taxon>Bacteria</taxon>
        <taxon>Pseudomonadati</taxon>
        <taxon>Pseudomonadota</taxon>
        <taxon>Gammaproteobacteria</taxon>
        <taxon>Aeromonadales</taxon>
        <taxon>Aeromonadaceae</taxon>
        <taxon>Aeromonas</taxon>
    </lineage>
</organism>
<reference evidence="1 2" key="1">
    <citation type="submission" date="2019-04" db="EMBL/GenBank/DDBJ databases">
        <title>Comparative genomics of Aeromonas veronii strains pathogenic to fish.</title>
        <authorList>
            <person name="Cascarano M.C."/>
            <person name="Smyrli M."/>
            <person name="Katharios P."/>
        </authorList>
    </citation>
    <scope>NUCLEOTIDE SEQUENCE [LARGE SCALE GENOMIC DNA]</scope>
    <source>
        <strain evidence="1 2">XU1</strain>
    </source>
</reference>
<evidence type="ECO:0000313" key="1">
    <source>
        <dbReference type="EMBL" id="THJ45059.1"/>
    </source>
</evidence>
<name>A0A4S5CH87_AERVE</name>